<dbReference type="AlphaFoldDB" id="A0A918GK45"/>
<protein>
    <submittedName>
        <fullName evidence="1">Uncharacterized protein</fullName>
    </submittedName>
</protein>
<dbReference type="EMBL" id="BMRB01000003">
    <property type="protein sequence ID" value="GGS42375.1"/>
    <property type="molecule type" value="Genomic_DNA"/>
</dbReference>
<gene>
    <name evidence="1" type="ORF">GCM10010171_41520</name>
</gene>
<organism evidence="1 2">
    <name type="scientific">Actinokineospora fastidiosa</name>
    <dbReference type="NCBI Taxonomy" id="1816"/>
    <lineage>
        <taxon>Bacteria</taxon>
        <taxon>Bacillati</taxon>
        <taxon>Actinomycetota</taxon>
        <taxon>Actinomycetes</taxon>
        <taxon>Pseudonocardiales</taxon>
        <taxon>Pseudonocardiaceae</taxon>
        <taxon>Actinokineospora</taxon>
    </lineage>
</organism>
<evidence type="ECO:0000313" key="2">
    <source>
        <dbReference type="Proteomes" id="UP000660680"/>
    </source>
</evidence>
<reference evidence="1" key="2">
    <citation type="submission" date="2020-09" db="EMBL/GenBank/DDBJ databases">
        <authorList>
            <person name="Sun Q."/>
            <person name="Ohkuma M."/>
        </authorList>
    </citation>
    <scope>NUCLEOTIDE SEQUENCE</scope>
    <source>
        <strain evidence="1">JCM 3276</strain>
    </source>
</reference>
<keyword evidence="2" id="KW-1185">Reference proteome</keyword>
<accession>A0A918GK45</accession>
<name>A0A918GK45_9PSEU</name>
<reference evidence="1" key="1">
    <citation type="journal article" date="2014" name="Int. J. Syst. Evol. Microbiol.">
        <title>Complete genome sequence of Corynebacterium casei LMG S-19264T (=DSM 44701T), isolated from a smear-ripened cheese.</title>
        <authorList>
            <consortium name="US DOE Joint Genome Institute (JGI-PGF)"/>
            <person name="Walter F."/>
            <person name="Albersmeier A."/>
            <person name="Kalinowski J."/>
            <person name="Ruckert C."/>
        </authorList>
    </citation>
    <scope>NUCLEOTIDE SEQUENCE</scope>
    <source>
        <strain evidence="1">JCM 3276</strain>
    </source>
</reference>
<evidence type="ECO:0000313" key="1">
    <source>
        <dbReference type="EMBL" id="GGS42375.1"/>
    </source>
</evidence>
<dbReference type="RefSeq" id="WP_189212185.1">
    <property type="nucleotide sequence ID" value="NZ_BMRB01000003.1"/>
</dbReference>
<sequence length="192" mass="21570">MDDVVAGAVRVVGIADADGARRWFEVLCAEPVGDDWDAFRNGLRERAVGESVDEYAVERFVEYVTYAGDPGWVVARVQEYGDSLTDLYLELARASEREWADFLAECGPVWSGREEDWAQFRDWFLHEAGARGVAERAEAFVAEAEGSADKAEVFRRHGVDVAADPETFPEVRLGDSGEWVEYLDRQLRAHGY</sequence>
<dbReference type="Proteomes" id="UP000660680">
    <property type="component" value="Unassembled WGS sequence"/>
</dbReference>
<comment type="caution">
    <text evidence="1">The sequence shown here is derived from an EMBL/GenBank/DDBJ whole genome shotgun (WGS) entry which is preliminary data.</text>
</comment>
<proteinExistence type="predicted"/>